<evidence type="ECO:0000256" key="1">
    <source>
        <dbReference type="ARBA" id="ARBA00001946"/>
    </source>
</evidence>
<evidence type="ECO:0000259" key="9">
    <source>
        <dbReference type="Pfam" id="PF01850"/>
    </source>
</evidence>
<dbReference type="EMBL" id="AP018365">
    <property type="protein sequence ID" value="BBA98231.1"/>
    <property type="molecule type" value="Genomic_DNA"/>
</dbReference>
<keyword evidence="6 8" id="KW-0460">Magnesium</keyword>
<keyword evidence="2 8" id="KW-1277">Toxin-antitoxin system</keyword>
<keyword evidence="5 8" id="KW-0378">Hydrolase</keyword>
<evidence type="ECO:0000256" key="2">
    <source>
        <dbReference type="ARBA" id="ARBA00022649"/>
    </source>
</evidence>
<dbReference type="AlphaFoldDB" id="A0A7U3UT22"/>
<dbReference type="PANTHER" id="PTHR33653:SF1">
    <property type="entry name" value="RIBONUCLEASE VAPC2"/>
    <property type="match status" value="1"/>
</dbReference>
<dbReference type="GO" id="GO:0090729">
    <property type="term" value="F:toxin activity"/>
    <property type="evidence" value="ECO:0007669"/>
    <property type="project" value="UniProtKB-KW"/>
</dbReference>
<dbReference type="SUPFAM" id="SSF88723">
    <property type="entry name" value="PIN domain-like"/>
    <property type="match status" value="1"/>
</dbReference>
<keyword evidence="3 8" id="KW-0540">Nuclease</keyword>
<reference evidence="10 11" key="3">
    <citation type="journal article" date="2011" name="Nat. Chem. Biol.">
        <title>Reveromycin A biosynthesis uses RevG and RevJ for stereospecific spiroacetal formation.</title>
        <authorList>
            <person name="Takahashi S."/>
            <person name="Toyoda A."/>
            <person name="Sekiyama Y."/>
            <person name="Takagi H."/>
            <person name="Nogawa T."/>
            <person name="Uramoto M."/>
            <person name="Suzuki R."/>
            <person name="Koshino H."/>
            <person name="Kumano T."/>
            <person name="Panthee S."/>
            <person name="Dairi T."/>
            <person name="Ishikawa J."/>
            <person name="Ikeda H."/>
            <person name="Sakaki Y."/>
            <person name="Osada H."/>
        </authorList>
    </citation>
    <scope>NUCLEOTIDE SEQUENCE [LARGE SCALE GENOMIC DNA]</scope>
    <source>
        <strain evidence="10 11">SN-593</strain>
    </source>
</reference>
<reference evidence="10 11" key="4">
    <citation type="journal article" date="2020" name="Sci. Rep.">
        <title>beta-carboline chemical signals induce reveromycin production through a LuxR family regulator in Streptomyces sp. SN-593.</title>
        <authorList>
            <person name="Panthee S."/>
            <person name="Kito N."/>
            <person name="Hayashi T."/>
            <person name="Shimizu T."/>
            <person name="Ishikawa J."/>
            <person name="Hamamoto H."/>
            <person name="Osada H."/>
            <person name="Takahashi S."/>
        </authorList>
    </citation>
    <scope>NUCLEOTIDE SEQUENCE [LARGE SCALE GENOMIC DNA]</scope>
    <source>
        <strain evidence="10 11">SN-593</strain>
    </source>
</reference>
<dbReference type="HAMAP" id="MF_00265">
    <property type="entry name" value="VapC_Nob1"/>
    <property type="match status" value="1"/>
</dbReference>
<evidence type="ECO:0000256" key="5">
    <source>
        <dbReference type="ARBA" id="ARBA00022801"/>
    </source>
</evidence>
<dbReference type="Pfam" id="PF01850">
    <property type="entry name" value="PIN"/>
    <property type="match status" value="1"/>
</dbReference>
<name>A0A7U3UT22_9ACTN</name>
<keyword evidence="11" id="KW-1185">Reference proteome</keyword>
<dbReference type="InterPro" id="IPR050556">
    <property type="entry name" value="Type_II_TA_system_RNase"/>
</dbReference>
<feature type="binding site" evidence="8">
    <location>
        <position position="8"/>
    </location>
    <ligand>
        <name>Mg(2+)</name>
        <dbReference type="ChEBI" id="CHEBI:18420"/>
    </ligand>
</feature>
<dbReference type="GO" id="GO:0016787">
    <property type="term" value="F:hydrolase activity"/>
    <property type="evidence" value="ECO:0007669"/>
    <property type="project" value="UniProtKB-KW"/>
</dbReference>
<feature type="domain" description="PIN" evidence="9">
    <location>
        <begin position="6"/>
        <end position="122"/>
    </location>
</feature>
<keyword evidence="4 8" id="KW-0479">Metal-binding</keyword>
<proteinExistence type="inferred from homology"/>
<sequence length="133" mass="14176">MARRLILDTGVLIGIERTGTPITFAPDDDVSIAAVTAAELLLGVELADDVRRQPREDFVTAVLAVVPVEEYGLDVARVHARLLAHVRRTGKPRGAHDLIIAATAVATARAVVTLDRKAAFAELPGVRTADPHT</sequence>
<gene>
    <name evidence="8" type="primary">vapC</name>
    <name evidence="10" type="ORF">RVR_4342</name>
</gene>
<evidence type="ECO:0000313" key="10">
    <source>
        <dbReference type="EMBL" id="BBA98231.1"/>
    </source>
</evidence>
<dbReference type="GO" id="GO:0004540">
    <property type="term" value="F:RNA nuclease activity"/>
    <property type="evidence" value="ECO:0007669"/>
    <property type="project" value="InterPro"/>
</dbReference>
<accession>A0A7U3UT22</accession>
<dbReference type="RefSeq" id="WP_202234396.1">
    <property type="nucleotide sequence ID" value="NZ_AP018365.1"/>
</dbReference>
<dbReference type="EC" id="3.1.-.-" evidence="8"/>
<reference evidence="10 11" key="2">
    <citation type="journal article" date="2011" name="J. Antibiot.">
        <title>Furaquinocins I and J: novel polyketide isoprenoid hybrid compounds from Streptomyces reveromyceticus SN-593.</title>
        <authorList>
            <person name="Panthee S."/>
            <person name="Takahashi S."/>
            <person name="Takagi H."/>
            <person name="Nogawa T."/>
            <person name="Oowada E."/>
            <person name="Uramoto M."/>
            <person name="Osada H."/>
        </authorList>
    </citation>
    <scope>NUCLEOTIDE SEQUENCE [LARGE SCALE GENOMIC DNA]</scope>
    <source>
        <strain evidence="10 11">SN-593</strain>
    </source>
</reference>
<dbReference type="InterPro" id="IPR029060">
    <property type="entry name" value="PIN-like_dom_sf"/>
</dbReference>
<dbReference type="InterPro" id="IPR002716">
    <property type="entry name" value="PIN_dom"/>
</dbReference>
<dbReference type="GO" id="GO:0000287">
    <property type="term" value="F:magnesium ion binding"/>
    <property type="evidence" value="ECO:0007669"/>
    <property type="project" value="UniProtKB-UniRule"/>
</dbReference>
<dbReference type="PANTHER" id="PTHR33653">
    <property type="entry name" value="RIBONUCLEASE VAPC2"/>
    <property type="match status" value="1"/>
</dbReference>
<evidence type="ECO:0000313" key="11">
    <source>
        <dbReference type="Proteomes" id="UP000595703"/>
    </source>
</evidence>
<comment type="cofactor">
    <cofactor evidence="1 8">
        <name>Mg(2+)</name>
        <dbReference type="ChEBI" id="CHEBI:18420"/>
    </cofactor>
</comment>
<reference evidence="10 11" key="1">
    <citation type="journal article" date="2010" name="J. Bacteriol.">
        <title>Biochemical characterization of a novel indole prenyltransferase from Streptomyces sp. SN-593.</title>
        <authorList>
            <person name="Takahashi S."/>
            <person name="Takagi H."/>
            <person name="Toyoda A."/>
            <person name="Uramoto M."/>
            <person name="Nogawa T."/>
            <person name="Ueki M."/>
            <person name="Sakaki Y."/>
            <person name="Osada H."/>
        </authorList>
    </citation>
    <scope>NUCLEOTIDE SEQUENCE [LARGE SCALE GENOMIC DNA]</scope>
    <source>
        <strain evidence="10 11">SN-593</strain>
    </source>
</reference>
<comment type="function">
    <text evidence="8">Toxic component of a toxin-antitoxin (TA) system. An RNase.</text>
</comment>
<comment type="similarity">
    <text evidence="7 8">Belongs to the PINc/VapC protein family.</text>
</comment>
<dbReference type="Gene3D" id="3.40.50.1010">
    <property type="entry name" value="5'-nuclease"/>
    <property type="match status" value="1"/>
</dbReference>
<evidence type="ECO:0000256" key="3">
    <source>
        <dbReference type="ARBA" id="ARBA00022722"/>
    </source>
</evidence>
<evidence type="ECO:0000256" key="8">
    <source>
        <dbReference type="HAMAP-Rule" id="MF_00265"/>
    </source>
</evidence>
<evidence type="ECO:0000256" key="7">
    <source>
        <dbReference type="ARBA" id="ARBA00038093"/>
    </source>
</evidence>
<evidence type="ECO:0000256" key="4">
    <source>
        <dbReference type="ARBA" id="ARBA00022723"/>
    </source>
</evidence>
<organism evidence="10 11">
    <name type="scientific">Actinacidiphila reveromycinica</name>
    <dbReference type="NCBI Taxonomy" id="659352"/>
    <lineage>
        <taxon>Bacteria</taxon>
        <taxon>Bacillati</taxon>
        <taxon>Actinomycetota</taxon>
        <taxon>Actinomycetes</taxon>
        <taxon>Kitasatosporales</taxon>
        <taxon>Streptomycetaceae</taxon>
        <taxon>Actinacidiphila</taxon>
    </lineage>
</organism>
<dbReference type="Proteomes" id="UP000595703">
    <property type="component" value="Chromosome"/>
</dbReference>
<evidence type="ECO:0000256" key="6">
    <source>
        <dbReference type="ARBA" id="ARBA00022842"/>
    </source>
</evidence>
<dbReference type="KEGG" id="arev:RVR_4342"/>
<keyword evidence="8" id="KW-0800">Toxin</keyword>
<protein>
    <recommendedName>
        <fullName evidence="8">Ribonuclease VapC</fullName>
        <shortName evidence="8">RNase VapC</shortName>
        <ecNumber evidence="8">3.1.-.-</ecNumber>
    </recommendedName>
    <alternativeName>
        <fullName evidence="8">Toxin VapC</fullName>
    </alternativeName>
</protein>
<dbReference type="InterPro" id="IPR022907">
    <property type="entry name" value="VapC_family"/>
</dbReference>
<feature type="binding site" evidence="8">
    <location>
        <position position="97"/>
    </location>
    <ligand>
        <name>Mg(2+)</name>
        <dbReference type="ChEBI" id="CHEBI:18420"/>
    </ligand>
</feature>